<feature type="transmembrane region" description="Helical" evidence="1">
    <location>
        <begin position="6"/>
        <end position="27"/>
    </location>
</feature>
<keyword evidence="1" id="KW-0812">Transmembrane</keyword>
<dbReference type="RefSeq" id="WP_159459419.1">
    <property type="nucleotide sequence ID" value="NZ_FCNV02000028.1"/>
</dbReference>
<name>A0A658R5E0_9BURK</name>
<keyword evidence="3" id="KW-1185">Reference proteome</keyword>
<keyword evidence="1" id="KW-1133">Transmembrane helix</keyword>
<protein>
    <submittedName>
        <fullName evidence="2">Uncharacterized protein</fullName>
    </submittedName>
</protein>
<reference evidence="2 3" key="1">
    <citation type="submission" date="2016-01" db="EMBL/GenBank/DDBJ databases">
        <authorList>
            <person name="Peeters C."/>
        </authorList>
    </citation>
    <scope>NUCLEOTIDE SEQUENCE [LARGE SCALE GENOMIC DNA]</scope>
    <source>
        <strain evidence="2">LMG 29315</strain>
    </source>
</reference>
<evidence type="ECO:0000313" key="3">
    <source>
        <dbReference type="Proteomes" id="UP000198263"/>
    </source>
</evidence>
<evidence type="ECO:0000313" key="2">
    <source>
        <dbReference type="EMBL" id="SAL52514.1"/>
    </source>
</evidence>
<organism evidence="2 3">
    <name type="scientific">Caballeronia concitans</name>
    <dbReference type="NCBI Taxonomy" id="1777133"/>
    <lineage>
        <taxon>Bacteria</taxon>
        <taxon>Pseudomonadati</taxon>
        <taxon>Pseudomonadota</taxon>
        <taxon>Betaproteobacteria</taxon>
        <taxon>Burkholderiales</taxon>
        <taxon>Burkholderiaceae</taxon>
        <taxon>Caballeronia</taxon>
    </lineage>
</organism>
<proteinExistence type="predicted"/>
<comment type="caution">
    <text evidence="2">The sequence shown here is derived from an EMBL/GenBank/DDBJ whole genome shotgun (WGS) entry which is preliminary data.</text>
</comment>
<keyword evidence="1" id="KW-0472">Membrane</keyword>
<evidence type="ECO:0000256" key="1">
    <source>
        <dbReference type="SAM" id="Phobius"/>
    </source>
</evidence>
<sequence>MSETLIGCIVAGAVVLIALPAILKHYIRERERDRVLQNLREQMAVSKGVTK</sequence>
<gene>
    <name evidence="2" type="ORF">AWB72_05601</name>
</gene>
<accession>A0A658R5E0</accession>
<dbReference type="AlphaFoldDB" id="A0A658R5E0"/>
<dbReference type="EMBL" id="FCNV02000028">
    <property type="protein sequence ID" value="SAL52514.1"/>
    <property type="molecule type" value="Genomic_DNA"/>
</dbReference>
<dbReference type="Proteomes" id="UP000198263">
    <property type="component" value="Unassembled WGS sequence"/>
</dbReference>